<gene>
    <name evidence="1" type="ORF">UX33_C0042G0002</name>
</gene>
<name>A0A0G1RID0_9BACT</name>
<comment type="caution">
    <text evidence="1">The sequence shown here is derived from an EMBL/GenBank/DDBJ whole genome shotgun (WGS) entry which is preliminary data.</text>
</comment>
<proteinExistence type="predicted"/>
<evidence type="ECO:0000313" key="2">
    <source>
        <dbReference type="Proteomes" id="UP000034569"/>
    </source>
</evidence>
<evidence type="ECO:0000313" key="1">
    <source>
        <dbReference type="EMBL" id="KKU20665.1"/>
    </source>
</evidence>
<dbReference type="AlphaFoldDB" id="A0A0G1RID0"/>
<dbReference type="EMBL" id="LCLU01000042">
    <property type="protein sequence ID" value="KKU20665.1"/>
    <property type="molecule type" value="Genomic_DNA"/>
</dbReference>
<protein>
    <submittedName>
        <fullName evidence="1">Uncharacterized protein</fullName>
    </submittedName>
</protein>
<accession>A0A0G1RID0</accession>
<dbReference type="PATRIC" id="fig|1618619.3.peg.630"/>
<sequence length="727" mass="75577">MFPKKSLKVLLSIFTITLLVGLGFRVALALNYIDFSGADTQDIRWPAGQTLSFVQGGSERLRIDATTGNVVIPQGLTVSGTFSMTGTYTGSVSAGNISSGDFGSNYSGGNFSFPANVGIGTTAPIFPLQVVGVGAPAVTATNMLANTSFAISTGNTQWADEMLFGRSGGANNTFWHQVGKYDAAAGQMVGYTYLINPIGGDIRMSNNALNIVSGNVGIGTTSPGWLLDVNGNAMVRGALYLSIGQAVTASTQTGADLSIYASGATGAIQLGTNGDRNRLVVASTGNVGIGTTSPGLFGDTKSLTLSSGTSGDVIASFEVQGARTTDAAFGAIRFYHKSNLGATIQGVRNGADNSVALYFGTANAGTVTNNMVIDKSGNVGIGTTAPGAKLDIEGNLYMYTGGSWFYMLSQNSRNIYLATAGGGIVIDQAGNVGIGTTSPGAKLDVNGDTIFRGTTHTLMRAATNNYNILLFGTAAGSVTDWGIYTGNVENTSLAFYNYKNPGTVMYFGYDNNVNIVNNLNISGLIKVGSTRNTYVHSTEDSDNAHIYRTGAGVGDFSQLAGHLVLQARVQGTVYRDIIFAGGLSTAGPLMTIKGDGNVGIGTTGPGYKLDVVGDINITGSYRVNGSAIGAALWAASGNNIYNTNSGNVGIGTTGPSDKLYIIGNDNQITVDTVSEGAAGIFLRQAGVRQWELYDYQDKFHLYNYGTASDSITVLQSNEFRSSTISYK</sequence>
<organism evidence="1 2">
    <name type="scientific">Candidatus Azambacteria bacterium GW2011_GWC1_46_13</name>
    <dbReference type="NCBI Taxonomy" id="1618619"/>
    <lineage>
        <taxon>Bacteria</taxon>
        <taxon>Candidatus Azamiibacteriota</taxon>
    </lineage>
</organism>
<reference evidence="1 2" key="1">
    <citation type="journal article" date="2015" name="Nature">
        <title>rRNA introns, odd ribosomes, and small enigmatic genomes across a large radiation of phyla.</title>
        <authorList>
            <person name="Brown C.T."/>
            <person name="Hug L.A."/>
            <person name="Thomas B.C."/>
            <person name="Sharon I."/>
            <person name="Castelle C.J."/>
            <person name="Singh A."/>
            <person name="Wilkins M.J."/>
            <person name="Williams K.H."/>
            <person name="Banfield J.F."/>
        </authorList>
    </citation>
    <scope>NUCLEOTIDE SEQUENCE [LARGE SCALE GENOMIC DNA]</scope>
</reference>
<dbReference type="Proteomes" id="UP000034569">
    <property type="component" value="Unassembled WGS sequence"/>
</dbReference>